<evidence type="ECO:0008006" key="2">
    <source>
        <dbReference type="Google" id="ProtNLM"/>
    </source>
</evidence>
<dbReference type="EMBL" id="UINC01214282">
    <property type="protein sequence ID" value="SVE39442.1"/>
    <property type="molecule type" value="Genomic_DNA"/>
</dbReference>
<protein>
    <recommendedName>
        <fullName evidence="2">Zinc finger/thioredoxin putative domain-containing protein</fullName>
    </recommendedName>
</protein>
<proteinExistence type="predicted"/>
<organism evidence="1">
    <name type="scientific">marine metagenome</name>
    <dbReference type="NCBI Taxonomy" id="408172"/>
    <lineage>
        <taxon>unclassified sequences</taxon>
        <taxon>metagenomes</taxon>
        <taxon>ecological metagenomes</taxon>
    </lineage>
</organism>
<gene>
    <name evidence="1" type="ORF">METZ01_LOCUS492296</name>
</gene>
<feature type="non-terminal residue" evidence="1">
    <location>
        <position position="92"/>
    </location>
</feature>
<accession>A0A383D4N2</accession>
<dbReference type="Gene3D" id="2.20.28.160">
    <property type="match status" value="1"/>
</dbReference>
<dbReference type="AlphaFoldDB" id="A0A383D4N2"/>
<evidence type="ECO:0000313" key="1">
    <source>
        <dbReference type="EMBL" id="SVE39442.1"/>
    </source>
</evidence>
<sequence>MEMVIKCPACSLDLTVEDTAAGSQLKCPKCNTLLVVPAIAEAPKEVAPQSISGASDEQLAAKLAGAYHSLANEVGKAIVGQNEVIEQIIIAI</sequence>
<name>A0A383D4N2_9ZZZZ</name>
<reference evidence="1" key="1">
    <citation type="submission" date="2018-05" db="EMBL/GenBank/DDBJ databases">
        <authorList>
            <person name="Lanie J.A."/>
            <person name="Ng W.-L."/>
            <person name="Kazmierczak K.M."/>
            <person name="Andrzejewski T.M."/>
            <person name="Davidsen T.M."/>
            <person name="Wayne K.J."/>
            <person name="Tettelin H."/>
            <person name="Glass J.I."/>
            <person name="Rusch D."/>
            <person name="Podicherti R."/>
            <person name="Tsui H.-C.T."/>
            <person name="Winkler M.E."/>
        </authorList>
    </citation>
    <scope>NUCLEOTIDE SEQUENCE</scope>
</reference>